<accession>A0A0P0Y314</accession>
<sequence length="168" mass="18186">MALTGAHGEGEHLRRPAARRREVEPWGRQGSCPEREVLGRTFGKAPARCGEVERAFGDAADREQRRRSSRYAVEAAEVAARPHGNGIHLSSRHAARRRRRRVLHGSRCCSGPPARAEASGRLVERGLPAAGMEEPPGVEVRGCTEPRAMRGRVRVVACAPNARSCGAG</sequence>
<reference evidence="2 3" key="2">
    <citation type="journal article" date="2013" name="Plant Cell Physiol.">
        <title>Rice Annotation Project Database (RAP-DB): an integrative and interactive database for rice genomics.</title>
        <authorList>
            <person name="Sakai H."/>
            <person name="Lee S.S."/>
            <person name="Tanaka T."/>
            <person name="Numa H."/>
            <person name="Kim J."/>
            <person name="Kawahara Y."/>
            <person name="Wakimoto H."/>
            <person name="Yang C.C."/>
            <person name="Iwamoto M."/>
            <person name="Abe T."/>
            <person name="Yamada Y."/>
            <person name="Muto A."/>
            <person name="Inokuchi H."/>
            <person name="Ikemura T."/>
            <person name="Matsumoto T."/>
            <person name="Sasaki T."/>
            <person name="Itoh T."/>
        </authorList>
    </citation>
    <scope>NUCLEOTIDE SEQUENCE [LARGE SCALE GENOMIC DNA]</scope>
    <source>
        <strain evidence="3">cv. Nipponbare</strain>
    </source>
</reference>
<keyword evidence="3" id="KW-1185">Reference proteome</keyword>
<dbReference type="Proteomes" id="UP000059680">
    <property type="component" value="Chromosome 11"/>
</dbReference>
<feature type="region of interest" description="Disordered" evidence="1">
    <location>
        <begin position="1"/>
        <end position="33"/>
    </location>
</feature>
<evidence type="ECO:0000313" key="2">
    <source>
        <dbReference type="EMBL" id="BAT14203.1"/>
    </source>
</evidence>
<dbReference type="EMBL" id="AP014967">
    <property type="protein sequence ID" value="BAT14203.1"/>
    <property type="molecule type" value="Genomic_DNA"/>
</dbReference>
<evidence type="ECO:0000313" key="3">
    <source>
        <dbReference type="Proteomes" id="UP000059680"/>
    </source>
</evidence>
<proteinExistence type="predicted"/>
<name>A0A0P0Y314_ORYSJ</name>
<dbReference type="InParanoid" id="A0A0P0Y314"/>
<reference evidence="3" key="1">
    <citation type="journal article" date="2005" name="Nature">
        <title>The map-based sequence of the rice genome.</title>
        <authorList>
            <consortium name="International rice genome sequencing project (IRGSP)"/>
            <person name="Matsumoto T."/>
            <person name="Wu J."/>
            <person name="Kanamori H."/>
            <person name="Katayose Y."/>
            <person name="Fujisawa M."/>
            <person name="Namiki N."/>
            <person name="Mizuno H."/>
            <person name="Yamamoto K."/>
            <person name="Antonio B.A."/>
            <person name="Baba T."/>
            <person name="Sakata K."/>
            <person name="Nagamura Y."/>
            <person name="Aoki H."/>
            <person name="Arikawa K."/>
            <person name="Arita K."/>
            <person name="Bito T."/>
            <person name="Chiden Y."/>
            <person name="Fujitsuka N."/>
            <person name="Fukunaka R."/>
            <person name="Hamada M."/>
            <person name="Harada C."/>
            <person name="Hayashi A."/>
            <person name="Hijishita S."/>
            <person name="Honda M."/>
            <person name="Hosokawa S."/>
            <person name="Ichikawa Y."/>
            <person name="Idonuma A."/>
            <person name="Iijima M."/>
            <person name="Ikeda M."/>
            <person name="Ikeno M."/>
            <person name="Ito K."/>
            <person name="Ito S."/>
            <person name="Ito T."/>
            <person name="Ito Y."/>
            <person name="Ito Y."/>
            <person name="Iwabuchi A."/>
            <person name="Kamiya K."/>
            <person name="Karasawa W."/>
            <person name="Kurita K."/>
            <person name="Katagiri S."/>
            <person name="Kikuta A."/>
            <person name="Kobayashi H."/>
            <person name="Kobayashi N."/>
            <person name="Machita K."/>
            <person name="Maehara T."/>
            <person name="Masukawa M."/>
            <person name="Mizubayashi T."/>
            <person name="Mukai Y."/>
            <person name="Nagasaki H."/>
            <person name="Nagata Y."/>
            <person name="Naito S."/>
            <person name="Nakashima M."/>
            <person name="Nakama Y."/>
            <person name="Nakamichi Y."/>
            <person name="Nakamura M."/>
            <person name="Meguro A."/>
            <person name="Negishi M."/>
            <person name="Ohta I."/>
            <person name="Ohta T."/>
            <person name="Okamoto M."/>
            <person name="Ono N."/>
            <person name="Saji S."/>
            <person name="Sakaguchi M."/>
            <person name="Sakai K."/>
            <person name="Shibata M."/>
            <person name="Shimokawa T."/>
            <person name="Song J."/>
            <person name="Takazaki Y."/>
            <person name="Terasawa K."/>
            <person name="Tsugane M."/>
            <person name="Tsuji K."/>
            <person name="Ueda S."/>
            <person name="Waki K."/>
            <person name="Yamagata H."/>
            <person name="Yamamoto M."/>
            <person name="Yamamoto S."/>
            <person name="Yamane H."/>
            <person name="Yoshiki S."/>
            <person name="Yoshihara R."/>
            <person name="Yukawa K."/>
            <person name="Zhong H."/>
            <person name="Yano M."/>
            <person name="Yuan Q."/>
            <person name="Ouyang S."/>
            <person name="Liu J."/>
            <person name="Jones K.M."/>
            <person name="Gansberger K."/>
            <person name="Moffat K."/>
            <person name="Hill J."/>
            <person name="Bera J."/>
            <person name="Fadrosh D."/>
            <person name="Jin S."/>
            <person name="Johri S."/>
            <person name="Kim M."/>
            <person name="Overton L."/>
            <person name="Reardon M."/>
            <person name="Tsitrin T."/>
            <person name="Vuong H."/>
            <person name="Weaver B."/>
            <person name="Ciecko A."/>
            <person name="Tallon L."/>
            <person name="Jackson J."/>
            <person name="Pai G."/>
            <person name="Aken S.V."/>
            <person name="Utterback T."/>
            <person name="Reidmuller S."/>
            <person name="Feldblyum T."/>
            <person name="Hsiao J."/>
            <person name="Zismann V."/>
            <person name="Iobst S."/>
            <person name="de Vazeille A.R."/>
            <person name="Buell C.R."/>
            <person name="Ying K."/>
            <person name="Li Y."/>
            <person name="Lu T."/>
            <person name="Huang Y."/>
            <person name="Zhao Q."/>
            <person name="Feng Q."/>
            <person name="Zhang L."/>
            <person name="Zhu J."/>
            <person name="Weng Q."/>
            <person name="Mu J."/>
            <person name="Lu Y."/>
            <person name="Fan D."/>
            <person name="Liu Y."/>
            <person name="Guan J."/>
            <person name="Zhang Y."/>
            <person name="Yu S."/>
            <person name="Liu X."/>
            <person name="Zhang Y."/>
            <person name="Hong G."/>
            <person name="Han B."/>
            <person name="Choisne N."/>
            <person name="Demange N."/>
            <person name="Orjeda G."/>
            <person name="Samain S."/>
            <person name="Cattolico L."/>
            <person name="Pelletier E."/>
            <person name="Couloux A."/>
            <person name="Segurens B."/>
            <person name="Wincker P."/>
            <person name="D'Hont A."/>
            <person name="Scarpelli C."/>
            <person name="Weissenbach J."/>
            <person name="Salanoubat M."/>
            <person name="Quetier F."/>
            <person name="Yu Y."/>
            <person name="Kim H.R."/>
            <person name="Rambo T."/>
            <person name="Currie J."/>
            <person name="Collura K."/>
            <person name="Luo M."/>
            <person name="Yang T."/>
            <person name="Ammiraju J.S.S."/>
            <person name="Engler F."/>
            <person name="Soderlund C."/>
            <person name="Wing R.A."/>
            <person name="Palmer L.E."/>
            <person name="de la Bastide M."/>
            <person name="Spiegel L."/>
            <person name="Nascimento L."/>
            <person name="Zutavern T."/>
            <person name="O'Shaughnessy A."/>
            <person name="Dike S."/>
            <person name="Dedhia N."/>
            <person name="Preston R."/>
            <person name="Balija V."/>
            <person name="McCombie W.R."/>
            <person name="Chow T."/>
            <person name="Chen H."/>
            <person name="Chung M."/>
            <person name="Chen C."/>
            <person name="Shaw J."/>
            <person name="Wu H."/>
            <person name="Hsiao K."/>
            <person name="Chao Y."/>
            <person name="Chu M."/>
            <person name="Cheng C."/>
            <person name="Hour A."/>
            <person name="Lee P."/>
            <person name="Lin S."/>
            <person name="Lin Y."/>
            <person name="Liou J."/>
            <person name="Liu S."/>
            <person name="Hsing Y."/>
            <person name="Raghuvanshi S."/>
            <person name="Mohanty A."/>
            <person name="Bharti A.K."/>
            <person name="Gaur A."/>
            <person name="Gupta V."/>
            <person name="Kumar D."/>
            <person name="Ravi V."/>
            <person name="Vij S."/>
            <person name="Kapur A."/>
            <person name="Khurana P."/>
            <person name="Khurana P."/>
            <person name="Khurana J.P."/>
            <person name="Tyagi A.K."/>
            <person name="Gaikwad K."/>
            <person name="Singh A."/>
            <person name="Dalal V."/>
            <person name="Srivastava S."/>
            <person name="Dixit A."/>
            <person name="Pal A.K."/>
            <person name="Ghazi I.A."/>
            <person name="Yadav M."/>
            <person name="Pandit A."/>
            <person name="Bhargava A."/>
            <person name="Sureshbabu K."/>
            <person name="Batra K."/>
            <person name="Sharma T.R."/>
            <person name="Mohapatra T."/>
            <person name="Singh N.K."/>
            <person name="Messing J."/>
            <person name="Nelson A.B."/>
            <person name="Fuks G."/>
            <person name="Kavchok S."/>
            <person name="Keizer G."/>
            <person name="Linton E."/>
            <person name="Llaca V."/>
            <person name="Song R."/>
            <person name="Tanyolac B."/>
            <person name="Young S."/>
            <person name="Ho-Il K."/>
            <person name="Hahn J.H."/>
            <person name="Sangsakoo G."/>
            <person name="Vanavichit A."/>
            <person name="de Mattos Luiz.A.T."/>
            <person name="Zimmer P.D."/>
            <person name="Malone G."/>
            <person name="Dellagostin O."/>
            <person name="de Oliveira A.C."/>
            <person name="Bevan M."/>
            <person name="Bancroft I."/>
            <person name="Minx P."/>
            <person name="Cordum H."/>
            <person name="Wilson R."/>
            <person name="Cheng Z."/>
            <person name="Jin W."/>
            <person name="Jiang J."/>
            <person name="Leong S.A."/>
            <person name="Iwama H."/>
            <person name="Gojobori T."/>
            <person name="Itoh T."/>
            <person name="Niimura Y."/>
            <person name="Fujii Y."/>
            <person name="Habara T."/>
            <person name="Sakai H."/>
            <person name="Sato Y."/>
            <person name="Wilson G."/>
            <person name="Kumar K."/>
            <person name="McCouch S."/>
            <person name="Juretic N."/>
            <person name="Hoen D."/>
            <person name="Wright S."/>
            <person name="Bruskiewich R."/>
            <person name="Bureau T."/>
            <person name="Miyao A."/>
            <person name="Hirochika H."/>
            <person name="Nishikawa T."/>
            <person name="Kadowaki K."/>
            <person name="Sugiura M."/>
            <person name="Burr B."/>
            <person name="Sasaki T."/>
        </authorList>
    </citation>
    <scope>NUCLEOTIDE SEQUENCE [LARGE SCALE GENOMIC DNA]</scope>
    <source>
        <strain evidence="3">cv. Nipponbare</strain>
    </source>
</reference>
<dbReference type="PaxDb" id="39947-A0A0P0Y314"/>
<evidence type="ECO:0000256" key="1">
    <source>
        <dbReference type="SAM" id="MobiDB-lite"/>
    </source>
</evidence>
<feature type="compositionally biased region" description="Basic and acidic residues" evidence="1">
    <location>
        <begin position="8"/>
        <end position="25"/>
    </location>
</feature>
<gene>
    <name evidence="2" type="ordered locus">Os11g0518701</name>
    <name evidence="2" type="ORF">OSNPB_110518701</name>
</gene>
<protein>
    <submittedName>
        <fullName evidence="2">Os11g0518701 protein</fullName>
    </submittedName>
</protein>
<organism evidence="2 3">
    <name type="scientific">Oryza sativa subsp. japonica</name>
    <name type="common">Rice</name>
    <dbReference type="NCBI Taxonomy" id="39947"/>
    <lineage>
        <taxon>Eukaryota</taxon>
        <taxon>Viridiplantae</taxon>
        <taxon>Streptophyta</taxon>
        <taxon>Embryophyta</taxon>
        <taxon>Tracheophyta</taxon>
        <taxon>Spermatophyta</taxon>
        <taxon>Magnoliopsida</taxon>
        <taxon>Liliopsida</taxon>
        <taxon>Poales</taxon>
        <taxon>Poaceae</taxon>
        <taxon>BOP clade</taxon>
        <taxon>Oryzoideae</taxon>
        <taxon>Oryzeae</taxon>
        <taxon>Oryzinae</taxon>
        <taxon>Oryza</taxon>
        <taxon>Oryza sativa</taxon>
    </lineage>
</organism>
<dbReference type="AlphaFoldDB" id="A0A0P0Y314"/>
<reference evidence="2 3" key="3">
    <citation type="journal article" date="2013" name="Rice">
        <title>Improvement of the Oryza sativa Nipponbare reference genome using next generation sequence and optical map data.</title>
        <authorList>
            <person name="Kawahara Y."/>
            <person name="de la Bastide M."/>
            <person name="Hamilton J.P."/>
            <person name="Kanamori H."/>
            <person name="McCombie W.R."/>
            <person name="Ouyang S."/>
            <person name="Schwartz D.C."/>
            <person name="Tanaka T."/>
            <person name="Wu J."/>
            <person name="Zhou S."/>
            <person name="Childs K.L."/>
            <person name="Davidson R.M."/>
            <person name="Lin H."/>
            <person name="Quesada-Ocampo L."/>
            <person name="Vaillancourt B."/>
            <person name="Sakai H."/>
            <person name="Lee S.S."/>
            <person name="Kim J."/>
            <person name="Numa H."/>
            <person name="Itoh T."/>
            <person name="Buell C.R."/>
            <person name="Matsumoto T."/>
        </authorList>
    </citation>
    <scope>NUCLEOTIDE SEQUENCE [LARGE SCALE GENOMIC DNA]</scope>
    <source>
        <strain evidence="3">cv. Nipponbare</strain>
    </source>
</reference>